<keyword evidence="4 7" id="KW-0812">Transmembrane</keyword>
<keyword evidence="9" id="KW-1185">Reference proteome</keyword>
<organism evidence="8 9">
    <name type="scientific">Holospora curviuscula</name>
    <dbReference type="NCBI Taxonomy" id="1082868"/>
    <lineage>
        <taxon>Bacteria</taxon>
        <taxon>Pseudomonadati</taxon>
        <taxon>Pseudomonadota</taxon>
        <taxon>Alphaproteobacteria</taxon>
        <taxon>Holosporales</taxon>
        <taxon>Holosporaceae</taxon>
        <taxon>Holospora</taxon>
    </lineage>
</organism>
<dbReference type="UniPathway" id="UPA00664"/>
<evidence type="ECO:0000256" key="7">
    <source>
        <dbReference type="HAMAP-Rule" id="MF_01147"/>
    </source>
</evidence>
<dbReference type="GO" id="GO:0005886">
    <property type="term" value="C:plasma membrane"/>
    <property type="evidence" value="ECO:0007669"/>
    <property type="project" value="UniProtKB-SubCell"/>
</dbReference>
<dbReference type="Pfam" id="PF01790">
    <property type="entry name" value="LGT"/>
    <property type="match status" value="1"/>
</dbReference>
<dbReference type="GO" id="GO:0042158">
    <property type="term" value="P:lipoprotein biosynthetic process"/>
    <property type="evidence" value="ECO:0007669"/>
    <property type="project" value="UniProtKB-UniRule"/>
</dbReference>
<dbReference type="EC" id="2.5.1.145" evidence="7"/>
<dbReference type="PROSITE" id="PS01311">
    <property type="entry name" value="LGT"/>
    <property type="match status" value="1"/>
</dbReference>
<dbReference type="InterPro" id="IPR001640">
    <property type="entry name" value="Lgt"/>
</dbReference>
<name>A0A2S5R7D8_9PROT</name>
<dbReference type="EMBL" id="PHHC01000127">
    <property type="protein sequence ID" value="PPE03224.1"/>
    <property type="molecule type" value="Genomic_DNA"/>
</dbReference>
<comment type="subcellular location">
    <subcellularLocation>
        <location evidence="7">Cell membrane</location>
        <topology evidence="7">Multi-pass membrane protein</topology>
    </subcellularLocation>
</comment>
<comment type="similarity">
    <text evidence="1 7">Belongs to the Lgt family.</text>
</comment>
<evidence type="ECO:0000313" key="8">
    <source>
        <dbReference type="EMBL" id="PPE03224.1"/>
    </source>
</evidence>
<comment type="function">
    <text evidence="7">Catalyzes the transfer of the diacylglyceryl group from phosphatidylglycerol to the sulfhydryl group of the N-terminal cysteine of a prolipoprotein, the first step in the formation of mature lipoproteins.</text>
</comment>
<evidence type="ECO:0000256" key="5">
    <source>
        <dbReference type="ARBA" id="ARBA00022989"/>
    </source>
</evidence>
<dbReference type="OrthoDB" id="871140at2"/>
<dbReference type="RefSeq" id="WP_104207253.1">
    <property type="nucleotide sequence ID" value="NZ_PHHC01000127.1"/>
</dbReference>
<dbReference type="PANTHER" id="PTHR30589">
    <property type="entry name" value="PROLIPOPROTEIN DIACYLGLYCERYL TRANSFERASE"/>
    <property type="match status" value="1"/>
</dbReference>
<dbReference type="PANTHER" id="PTHR30589:SF0">
    <property type="entry name" value="PHOSPHATIDYLGLYCEROL--PROLIPOPROTEIN DIACYLGLYCERYL TRANSFERASE"/>
    <property type="match status" value="1"/>
</dbReference>
<protein>
    <recommendedName>
        <fullName evidence="7">Phosphatidylglycerol--prolipoprotein diacylglyceryl transferase</fullName>
        <ecNumber evidence="7">2.5.1.145</ecNumber>
    </recommendedName>
</protein>
<keyword evidence="2 7" id="KW-1003">Cell membrane</keyword>
<keyword evidence="6 7" id="KW-0472">Membrane</keyword>
<feature type="transmembrane region" description="Helical" evidence="7">
    <location>
        <begin position="20"/>
        <end position="38"/>
    </location>
</feature>
<keyword evidence="5 7" id="KW-1133">Transmembrane helix</keyword>
<comment type="pathway">
    <text evidence="7">Protein modification; lipoprotein biosynthesis (diacylglyceryl transfer).</text>
</comment>
<dbReference type="AlphaFoldDB" id="A0A2S5R7D8"/>
<evidence type="ECO:0000256" key="3">
    <source>
        <dbReference type="ARBA" id="ARBA00022679"/>
    </source>
</evidence>
<feature type="binding site" evidence="7">
    <location>
        <position position="136"/>
    </location>
    <ligand>
        <name>a 1,2-diacyl-sn-glycero-3-phospho-(1'-sn-glycerol)</name>
        <dbReference type="ChEBI" id="CHEBI:64716"/>
    </ligand>
</feature>
<evidence type="ECO:0000256" key="4">
    <source>
        <dbReference type="ARBA" id="ARBA00022692"/>
    </source>
</evidence>
<dbReference type="Proteomes" id="UP000239425">
    <property type="component" value="Unassembled WGS sequence"/>
</dbReference>
<comment type="catalytic activity">
    <reaction evidence="7">
        <text>L-cysteinyl-[prolipoprotein] + a 1,2-diacyl-sn-glycero-3-phospho-(1'-sn-glycerol) = an S-1,2-diacyl-sn-glyceryl-L-cysteinyl-[prolipoprotein] + sn-glycerol 1-phosphate + H(+)</text>
        <dbReference type="Rhea" id="RHEA:56712"/>
        <dbReference type="Rhea" id="RHEA-COMP:14679"/>
        <dbReference type="Rhea" id="RHEA-COMP:14680"/>
        <dbReference type="ChEBI" id="CHEBI:15378"/>
        <dbReference type="ChEBI" id="CHEBI:29950"/>
        <dbReference type="ChEBI" id="CHEBI:57685"/>
        <dbReference type="ChEBI" id="CHEBI:64716"/>
        <dbReference type="ChEBI" id="CHEBI:140658"/>
        <dbReference type="EC" id="2.5.1.145"/>
    </reaction>
</comment>
<feature type="transmembrane region" description="Helical" evidence="7">
    <location>
        <begin position="93"/>
        <end position="110"/>
    </location>
</feature>
<keyword evidence="3 7" id="KW-0808">Transferase</keyword>
<comment type="caution">
    <text evidence="8">The sequence shown here is derived from an EMBL/GenBank/DDBJ whole genome shotgun (WGS) entry which is preliminary data.</text>
</comment>
<feature type="transmembrane region" description="Helical" evidence="7">
    <location>
        <begin position="233"/>
        <end position="250"/>
    </location>
</feature>
<keyword evidence="8" id="KW-0449">Lipoprotein</keyword>
<proteinExistence type="inferred from homology"/>
<evidence type="ECO:0000256" key="6">
    <source>
        <dbReference type="ARBA" id="ARBA00023136"/>
    </source>
</evidence>
<evidence type="ECO:0000313" key="9">
    <source>
        <dbReference type="Proteomes" id="UP000239425"/>
    </source>
</evidence>
<dbReference type="NCBIfam" id="TIGR00544">
    <property type="entry name" value="lgt"/>
    <property type="match status" value="1"/>
</dbReference>
<feature type="transmembrane region" description="Helical" evidence="7">
    <location>
        <begin position="117"/>
        <end position="138"/>
    </location>
</feature>
<evidence type="ECO:0000256" key="1">
    <source>
        <dbReference type="ARBA" id="ARBA00007150"/>
    </source>
</evidence>
<dbReference type="GO" id="GO:0008961">
    <property type="term" value="F:phosphatidylglycerol-prolipoprotein diacylglyceryl transferase activity"/>
    <property type="evidence" value="ECO:0007669"/>
    <property type="project" value="UniProtKB-UniRule"/>
</dbReference>
<feature type="transmembrane region" description="Helical" evidence="7">
    <location>
        <begin position="50"/>
        <end position="73"/>
    </location>
</feature>
<gene>
    <name evidence="7" type="primary">lgt</name>
    <name evidence="8" type="ORF">HCUR_01331</name>
</gene>
<sequence>MDFPSPIAFYIFSHPVRWYGIAYAIGTVLAWRWGVFLLKSHIFFLCHRVLADFLMMIMPAIIIGGRLGYVVLYAPSYFLKYPLEIFSVWKGGMAFHGAVLTCALVSWWFCRRRNISWLSLTDCLLCGAPLGLFLGRIANFLNQELYGIPWKYGVIFPNVDSTARHPSQLYEAFSEGLGLFIVLNLLAFKTGLPRSKGALSGCFLIGYSITRWVCEYTREPDLLPWFEYNMISAGQAYSLPMLGVGIYLLVRTSSPGWCTKKIA</sequence>
<evidence type="ECO:0000256" key="2">
    <source>
        <dbReference type="ARBA" id="ARBA00022475"/>
    </source>
</evidence>
<dbReference type="HAMAP" id="MF_01147">
    <property type="entry name" value="Lgt"/>
    <property type="match status" value="1"/>
</dbReference>
<accession>A0A2S5R7D8</accession>
<reference evidence="8 9" key="1">
    <citation type="submission" date="2017-11" db="EMBL/GenBank/DDBJ databases">
        <title>Comparative genomic analysis of Holospora spp., intranuclear symbionts of paramecia.</title>
        <authorList>
            <person name="Garushyants S.K."/>
            <person name="Beliavskaya A."/>
            <person name="Malko D.B."/>
            <person name="Logacheva M.D."/>
            <person name="Rautian M.S."/>
            <person name="Gelfand M.S."/>
        </authorList>
    </citation>
    <scope>NUCLEOTIDE SEQUENCE [LARGE SCALE GENOMIC DNA]</scope>
    <source>
        <strain evidence="9">02AZ16</strain>
    </source>
</reference>